<reference evidence="3 4" key="1">
    <citation type="submission" date="2020-08" db="EMBL/GenBank/DDBJ databases">
        <title>Sequencing the genomes of 1000 actinobacteria strains.</title>
        <authorList>
            <person name="Klenk H.-P."/>
        </authorList>
    </citation>
    <scope>NUCLEOTIDE SEQUENCE [LARGE SCALE GENOMIC DNA]</scope>
    <source>
        <strain evidence="3 4">DSM 44593</strain>
    </source>
</reference>
<dbReference type="AlphaFoldDB" id="A0A841E9L7"/>
<gene>
    <name evidence="3" type="ORF">HNR25_001524</name>
</gene>
<feature type="signal peptide" evidence="1">
    <location>
        <begin position="1"/>
        <end position="20"/>
    </location>
</feature>
<dbReference type="Pfam" id="PF06259">
    <property type="entry name" value="Abhydrolase_8"/>
    <property type="match status" value="1"/>
</dbReference>
<name>A0A841E9L7_9ACTN</name>
<accession>A0A841E9L7</accession>
<dbReference type="Proteomes" id="UP000578077">
    <property type="component" value="Unassembled WGS sequence"/>
</dbReference>
<dbReference type="EMBL" id="JACHLY010000001">
    <property type="protein sequence ID" value="MBB5997773.1"/>
    <property type="molecule type" value="Genomic_DNA"/>
</dbReference>
<evidence type="ECO:0000313" key="3">
    <source>
        <dbReference type="EMBL" id="MBB5997773.1"/>
    </source>
</evidence>
<dbReference type="InterPro" id="IPR029058">
    <property type="entry name" value="AB_hydrolase_fold"/>
</dbReference>
<proteinExistence type="predicted"/>
<feature type="domain" description="DUF1023" evidence="2">
    <location>
        <begin position="53"/>
        <end position="224"/>
    </location>
</feature>
<dbReference type="PROSITE" id="PS51257">
    <property type="entry name" value="PROKAR_LIPOPROTEIN"/>
    <property type="match status" value="1"/>
</dbReference>
<evidence type="ECO:0000259" key="2">
    <source>
        <dbReference type="Pfam" id="PF06259"/>
    </source>
</evidence>
<feature type="chain" id="PRO_5038647906" description="DUF1023 domain-containing protein" evidence="1">
    <location>
        <begin position="21"/>
        <end position="281"/>
    </location>
</feature>
<organism evidence="3 4">
    <name type="scientific">Streptomonospora salina</name>
    <dbReference type="NCBI Taxonomy" id="104205"/>
    <lineage>
        <taxon>Bacteria</taxon>
        <taxon>Bacillati</taxon>
        <taxon>Actinomycetota</taxon>
        <taxon>Actinomycetes</taxon>
        <taxon>Streptosporangiales</taxon>
        <taxon>Nocardiopsidaceae</taxon>
        <taxon>Streptomonospora</taxon>
    </lineage>
</organism>
<protein>
    <recommendedName>
        <fullName evidence="2">DUF1023 domain-containing protein</fullName>
    </recommendedName>
</protein>
<evidence type="ECO:0000256" key="1">
    <source>
        <dbReference type="SAM" id="SignalP"/>
    </source>
</evidence>
<sequence>MTRRIPALLLSALMATALLACGGRPESAPQARPPEPLDYAGTTVDGHRLLADDPSGTGRVVEVLGDLGGAEHVAVVVPGSGQNRDNFRANSARPGTVPLANGEALHAAMRGRAPEGDTAVVAWLGYFPPQGYGPDLATIGRAQQGARALVRFAREELPAGAHVTLSCHSYGTAVCGLAATRAGVADDVVAFASPGMGVSGGDAIRARVWAARADGDWIRWVPGVRLGPLGLGADPMDPAFGAARFDPGDVSGHTRYYRPGGAALAAAAAVATGEGRAAGAR</sequence>
<comment type="caution">
    <text evidence="3">The sequence shown here is derived from an EMBL/GenBank/DDBJ whole genome shotgun (WGS) entry which is preliminary data.</text>
</comment>
<keyword evidence="4" id="KW-1185">Reference proteome</keyword>
<evidence type="ECO:0000313" key="4">
    <source>
        <dbReference type="Proteomes" id="UP000578077"/>
    </source>
</evidence>
<dbReference type="InterPro" id="IPR010427">
    <property type="entry name" value="DUF1023"/>
</dbReference>
<dbReference type="SUPFAM" id="SSF53474">
    <property type="entry name" value="alpha/beta-Hydrolases"/>
    <property type="match status" value="1"/>
</dbReference>
<dbReference type="RefSeq" id="WP_184633981.1">
    <property type="nucleotide sequence ID" value="NZ_BAABKT010000005.1"/>
</dbReference>
<keyword evidence="1" id="KW-0732">Signal</keyword>